<feature type="domain" description="SnoaL-like" evidence="1">
    <location>
        <begin position="5"/>
        <end position="77"/>
    </location>
</feature>
<dbReference type="SUPFAM" id="SSF54427">
    <property type="entry name" value="NTF2-like"/>
    <property type="match status" value="1"/>
</dbReference>
<dbReference type="Proteomes" id="UP001162905">
    <property type="component" value="Unassembled WGS sequence"/>
</dbReference>
<feature type="non-terminal residue" evidence="2">
    <location>
        <position position="1"/>
    </location>
</feature>
<dbReference type="RefSeq" id="WP_237255145.1">
    <property type="nucleotide sequence ID" value="NZ_JAKJXH010000137.1"/>
</dbReference>
<dbReference type="Pfam" id="PF13577">
    <property type="entry name" value="SnoaL_4"/>
    <property type="match status" value="1"/>
</dbReference>
<dbReference type="EMBL" id="JAKJXH010000137">
    <property type="protein sequence ID" value="MCF7545887.1"/>
    <property type="molecule type" value="Genomic_DNA"/>
</dbReference>
<comment type="caution">
    <text evidence="2">The sequence shown here is derived from an EMBL/GenBank/DDBJ whole genome shotgun (WGS) entry which is preliminary data.</text>
</comment>
<name>A0ABS9IDX0_9PSED</name>
<evidence type="ECO:0000259" key="1">
    <source>
        <dbReference type="Pfam" id="PF13577"/>
    </source>
</evidence>
<sequence length="92" mass="10126">HPARGWSHHTTHDPIIEVTGDEATLDAQFIVYNTVGFEQPAAGWPQGAVGAQGRVEPIEAGYYQSTLKRVNGRWKIAVHRITLDLPHAFPTA</sequence>
<gene>
    <name evidence="2" type="ORF">L4G47_27280</name>
</gene>
<keyword evidence="3" id="KW-1185">Reference proteome</keyword>
<protein>
    <submittedName>
        <fullName evidence="2">Nuclear transport factor 2 family protein</fullName>
    </submittedName>
</protein>
<dbReference type="Gene3D" id="3.10.450.50">
    <property type="match status" value="1"/>
</dbReference>
<dbReference type="InterPro" id="IPR037401">
    <property type="entry name" value="SnoaL-like"/>
</dbReference>
<evidence type="ECO:0000313" key="3">
    <source>
        <dbReference type="Proteomes" id="UP001162905"/>
    </source>
</evidence>
<organism evidence="2 3">
    <name type="scientific">Pseudomonas petrae</name>
    <dbReference type="NCBI Taxonomy" id="2912190"/>
    <lineage>
        <taxon>Bacteria</taxon>
        <taxon>Pseudomonadati</taxon>
        <taxon>Pseudomonadota</taxon>
        <taxon>Gammaproteobacteria</taxon>
        <taxon>Pseudomonadales</taxon>
        <taxon>Pseudomonadaceae</taxon>
        <taxon>Pseudomonas</taxon>
    </lineage>
</organism>
<proteinExistence type="predicted"/>
<accession>A0ABS9IDX0</accession>
<evidence type="ECO:0000313" key="2">
    <source>
        <dbReference type="EMBL" id="MCF7545887.1"/>
    </source>
</evidence>
<dbReference type="InterPro" id="IPR032710">
    <property type="entry name" value="NTF2-like_dom_sf"/>
</dbReference>
<reference evidence="2" key="1">
    <citation type="submission" date="2022-01" db="EMBL/GenBank/DDBJ databases">
        <title>Pseudomonas sp. nov. isolated from Antarctic regolith.</title>
        <authorList>
            <person name="Novakova D."/>
            <person name="Sedlar K."/>
        </authorList>
    </citation>
    <scope>NUCLEOTIDE SEQUENCE</scope>
    <source>
        <strain evidence="2">P2647</strain>
    </source>
</reference>